<dbReference type="Gene3D" id="3.40.50.2000">
    <property type="entry name" value="Glycogen Phosphorylase B"/>
    <property type="match status" value="2"/>
</dbReference>
<evidence type="ECO:0000259" key="2">
    <source>
        <dbReference type="Pfam" id="PF13439"/>
    </source>
</evidence>
<dbReference type="SUPFAM" id="SSF53756">
    <property type="entry name" value="UDP-Glycosyltransferase/glycogen phosphorylase"/>
    <property type="match status" value="1"/>
</dbReference>
<dbReference type="Pfam" id="PF13439">
    <property type="entry name" value="Glyco_transf_4"/>
    <property type="match status" value="1"/>
</dbReference>
<evidence type="ECO:0000259" key="1">
    <source>
        <dbReference type="Pfam" id="PF00534"/>
    </source>
</evidence>
<evidence type="ECO:0000313" key="3">
    <source>
        <dbReference type="EMBL" id="UFP96575.1"/>
    </source>
</evidence>
<feature type="domain" description="Glycosyltransferase subfamily 4-like N-terminal" evidence="2">
    <location>
        <begin position="16"/>
        <end position="174"/>
    </location>
</feature>
<name>A0ABY3PS69_9CYAN</name>
<reference evidence="3 4" key="1">
    <citation type="journal article" date="2021" name="Genome Biol. Evol.">
        <title>Complete Genome Sequencing of a Novel Gloeobacter Species from a Waterfall Cave in Mexico.</title>
        <authorList>
            <person name="Saw J.H."/>
            <person name="Cardona T."/>
            <person name="Montejano G."/>
        </authorList>
    </citation>
    <scope>NUCLEOTIDE SEQUENCE [LARGE SCALE GENOMIC DNA]</scope>
    <source>
        <strain evidence="3">MG652769</strain>
    </source>
</reference>
<dbReference type="RefSeq" id="WP_230843813.1">
    <property type="nucleotide sequence ID" value="NZ_CP063845.1"/>
</dbReference>
<dbReference type="InterPro" id="IPR001296">
    <property type="entry name" value="Glyco_trans_1"/>
</dbReference>
<proteinExistence type="predicted"/>
<dbReference type="PANTHER" id="PTHR12526:SF636">
    <property type="entry name" value="BLL3647 PROTEIN"/>
    <property type="match status" value="1"/>
</dbReference>
<dbReference type="InterPro" id="IPR028098">
    <property type="entry name" value="Glyco_trans_4-like_N"/>
</dbReference>
<dbReference type="EMBL" id="CP063845">
    <property type="protein sequence ID" value="UFP96575.1"/>
    <property type="molecule type" value="Genomic_DNA"/>
</dbReference>
<feature type="domain" description="Glycosyl transferase family 1" evidence="1">
    <location>
        <begin position="198"/>
        <end position="349"/>
    </location>
</feature>
<dbReference type="Pfam" id="PF00534">
    <property type="entry name" value="Glycos_transf_1"/>
    <property type="match status" value="1"/>
</dbReference>
<gene>
    <name evidence="3" type="ORF">ISF26_10330</name>
</gene>
<organism evidence="3 4">
    <name type="scientific">Gloeobacter morelensis MG652769</name>
    <dbReference type="NCBI Taxonomy" id="2781736"/>
    <lineage>
        <taxon>Bacteria</taxon>
        <taxon>Bacillati</taxon>
        <taxon>Cyanobacteriota</taxon>
        <taxon>Cyanophyceae</taxon>
        <taxon>Gloeobacterales</taxon>
        <taxon>Gloeobacteraceae</taxon>
        <taxon>Gloeobacter</taxon>
        <taxon>Gloeobacter morelensis</taxon>
    </lineage>
</organism>
<evidence type="ECO:0000313" key="4">
    <source>
        <dbReference type="Proteomes" id="UP001054846"/>
    </source>
</evidence>
<sequence length="394" mass="42926">MKIAVIGSKGLPAAQGGIERHCEEIYSRLVRLGHAVDIYARATYTRPAAAGHYECQGVRVFPLPGVPLKGVDALWTSAVGTLFACLRRYDIVHFHAVGPALFSALPRWLSPARVVVTCHGLDWQRSKWSRAASALLHQGERNGVHFAHELIVVSQELQSYFAATYGRTPVYIPNAAASICESDPDFPFVASLDLCPGRYLLFVGRLVPEKRPDLLIEAFKALKPEGWQLVIVGGSSDTGAYAAELARLGGGGGVHFCGQLGGANLAEMIRGAGLFVLPSDLEGLPLVMLEAMQECVPVVASDLPVHQQLTYGGRGLLFAAGDAEACRNSLQWAIEHPQQLAAMARSARRYVRVHHDWDRIAEQTLQVYRTLLERVRPEPIRLSVQTDAPSGLNK</sequence>
<dbReference type="Proteomes" id="UP001054846">
    <property type="component" value="Chromosome"/>
</dbReference>
<keyword evidence="4" id="KW-1185">Reference proteome</keyword>
<protein>
    <submittedName>
        <fullName evidence="3">Glycosyltransferase family 4 protein</fullName>
    </submittedName>
</protein>
<dbReference type="CDD" id="cd03801">
    <property type="entry name" value="GT4_PimA-like"/>
    <property type="match status" value="1"/>
</dbReference>
<dbReference type="PANTHER" id="PTHR12526">
    <property type="entry name" value="GLYCOSYLTRANSFERASE"/>
    <property type="match status" value="1"/>
</dbReference>
<accession>A0ABY3PS69</accession>